<comment type="caution">
    <text evidence="1">The sequence shown here is derived from an EMBL/GenBank/DDBJ whole genome shotgun (WGS) entry which is preliminary data.</text>
</comment>
<sequence>HIADFTEEENWVEVERYQDYAVRVYLLLLVGYTIFTDTSKCPPNLPEGLSTTAAPGAKVVTGYMTLLQVEDERYNEAQPAANKYIPKNGLTSITAYRLALDRTLGFDITWAPYGQHRVARPLEDI</sequence>
<feature type="non-terminal residue" evidence="1">
    <location>
        <position position="1"/>
    </location>
</feature>
<reference evidence="1 2" key="1">
    <citation type="journal article" date="2018" name="Front. Plant Sci.">
        <title>Red Clover (Trifolium pratense) and Zigzag Clover (T. medium) - A Picture of Genomic Similarities and Differences.</title>
        <authorList>
            <person name="Dluhosova J."/>
            <person name="Istvanek J."/>
            <person name="Nedelnik J."/>
            <person name="Repkova J."/>
        </authorList>
    </citation>
    <scope>NUCLEOTIDE SEQUENCE [LARGE SCALE GENOMIC DNA]</scope>
    <source>
        <strain evidence="2">cv. 10/8</strain>
        <tissue evidence="1">Leaf</tissue>
    </source>
</reference>
<organism evidence="1 2">
    <name type="scientific">Trifolium medium</name>
    <dbReference type="NCBI Taxonomy" id="97028"/>
    <lineage>
        <taxon>Eukaryota</taxon>
        <taxon>Viridiplantae</taxon>
        <taxon>Streptophyta</taxon>
        <taxon>Embryophyta</taxon>
        <taxon>Tracheophyta</taxon>
        <taxon>Spermatophyta</taxon>
        <taxon>Magnoliopsida</taxon>
        <taxon>eudicotyledons</taxon>
        <taxon>Gunneridae</taxon>
        <taxon>Pentapetalae</taxon>
        <taxon>rosids</taxon>
        <taxon>fabids</taxon>
        <taxon>Fabales</taxon>
        <taxon>Fabaceae</taxon>
        <taxon>Papilionoideae</taxon>
        <taxon>50 kb inversion clade</taxon>
        <taxon>NPAAA clade</taxon>
        <taxon>Hologalegina</taxon>
        <taxon>IRL clade</taxon>
        <taxon>Trifolieae</taxon>
        <taxon>Trifolium</taxon>
    </lineage>
</organism>
<evidence type="ECO:0000313" key="1">
    <source>
        <dbReference type="EMBL" id="MCI20975.1"/>
    </source>
</evidence>
<accession>A0A392QCH4</accession>
<feature type="non-terminal residue" evidence="1">
    <location>
        <position position="125"/>
    </location>
</feature>
<dbReference type="Proteomes" id="UP000265520">
    <property type="component" value="Unassembled WGS sequence"/>
</dbReference>
<evidence type="ECO:0000313" key="2">
    <source>
        <dbReference type="Proteomes" id="UP000265520"/>
    </source>
</evidence>
<protein>
    <submittedName>
        <fullName evidence="1">Uncharacterized protein</fullName>
    </submittedName>
</protein>
<name>A0A392QCH4_9FABA</name>
<dbReference type="EMBL" id="LXQA010122643">
    <property type="protein sequence ID" value="MCI20975.1"/>
    <property type="molecule type" value="Genomic_DNA"/>
</dbReference>
<proteinExistence type="predicted"/>
<keyword evidence="2" id="KW-1185">Reference proteome</keyword>
<dbReference type="AlphaFoldDB" id="A0A392QCH4"/>